<proteinExistence type="predicted"/>
<evidence type="ECO:0000313" key="1">
    <source>
        <dbReference type="EMBL" id="DAF93098.1"/>
    </source>
</evidence>
<organism evidence="1">
    <name type="scientific">Myoviridae sp. ctcyQ27</name>
    <dbReference type="NCBI Taxonomy" id="2825139"/>
    <lineage>
        <taxon>Viruses</taxon>
        <taxon>Duplodnaviria</taxon>
        <taxon>Heunggongvirae</taxon>
        <taxon>Uroviricota</taxon>
        <taxon>Caudoviricetes</taxon>
    </lineage>
</organism>
<dbReference type="EMBL" id="BK016080">
    <property type="protein sequence ID" value="DAF93098.1"/>
    <property type="molecule type" value="Genomic_DNA"/>
</dbReference>
<accession>A0A8S5UFC4</accession>
<protein>
    <submittedName>
        <fullName evidence="1">Uncharacterized protein</fullName>
    </submittedName>
</protein>
<sequence>MCAFVSMYNIKTQDTIYSILGNFCFYCIL</sequence>
<name>A0A8S5UFC4_9CAUD</name>
<reference evidence="1" key="1">
    <citation type="journal article" date="2021" name="Proc. Natl. Acad. Sci. U.S.A.">
        <title>A Catalog of Tens of Thousands of Viruses from Human Metagenomes Reveals Hidden Associations with Chronic Diseases.</title>
        <authorList>
            <person name="Tisza M.J."/>
            <person name="Buck C.B."/>
        </authorList>
    </citation>
    <scope>NUCLEOTIDE SEQUENCE</scope>
    <source>
        <strain evidence="1">CtcyQ27</strain>
    </source>
</reference>